<dbReference type="EMBL" id="PZQS01000004">
    <property type="protein sequence ID" value="PVD32990.1"/>
    <property type="molecule type" value="Genomic_DNA"/>
</dbReference>
<evidence type="ECO:0000259" key="3">
    <source>
        <dbReference type="PROSITE" id="PS50157"/>
    </source>
</evidence>
<gene>
    <name evidence="4" type="ORF">C0Q70_08438</name>
</gene>
<dbReference type="GO" id="GO:0008270">
    <property type="term" value="F:zinc ion binding"/>
    <property type="evidence" value="ECO:0007669"/>
    <property type="project" value="UniProtKB-KW"/>
</dbReference>
<keyword evidence="1" id="KW-0862">Zinc</keyword>
<dbReference type="Proteomes" id="UP000245119">
    <property type="component" value="Linkage Group LG4"/>
</dbReference>
<dbReference type="AlphaFoldDB" id="A0A2T7PHX0"/>
<keyword evidence="1" id="KW-0479">Metal-binding</keyword>
<dbReference type="Gene3D" id="3.30.160.60">
    <property type="entry name" value="Classic Zinc Finger"/>
    <property type="match status" value="1"/>
</dbReference>
<feature type="domain" description="C2H2-type" evidence="3">
    <location>
        <begin position="178"/>
        <end position="205"/>
    </location>
</feature>
<accession>A0A2T7PHX0</accession>
<dbReference type="PROSITE" id="PS00028">
    <property type="entry name" value="ZINC_FINGER_C2H2_1"/>
    <property type="match status" value="1"/>
</dbReference>
<dbReference type="OrthoDB" id="3533395at2759"/>
<feature type="region of interest" description="Disordered" evidence="2">
    <location>
        <begin position="77"/>
        <end position="141"/>
    </location>
</feature>
<evidence type="ECO:0000313" key="5">
    <source>
        <dbReference type="Proteomes" id="UP000245119"/>
    </source>
</evidence>
<proteinExistence type="predicted"/>
<keyword evidence="5" id="KW-1185">Reference proteome</keyword>
<evidence type="ECO:0000313" key="4">
    <source>
        <dbReference type="EMBL" id="PVD32990.1"/>
    </source>
</evidence>
<sequence>MILPAAHMSDLENSTAVLTDPHDDRGTDNYDLTTKDENVIIKTEPNQSNDDRMDGCNHTEGDFELEIDLADEILEEVDQDRSEDYVPSSEESDEEYEKDKSSKSKKWKEEDLSLPVRFGQLPADPVIEESDGSESETNNSLDKAGADMNVCGVCGISFQTPAECMEHLKAQHQFKGLYACMFCSQVFSDGSKLLQHEEVHREDGSLKHFRCMDCGRNAIIPLVVCSASFCMSSHTPRRVVEEGLSLGL</sequence>
<dbReference type="InterPro" id="IPR013087">
    <property type="entry name" value="Znf_C2H2_type"/>
</dbReference>
<reference evidence="4 5" key="1">
    <citation type="submission" date="2018-04" db="EMBL/GenBank/DDBJ databases">
        <title>The genome of golden apple snail Pomacea canaliculata provides insight into stress tolerance and invasive adaptation.</title>
        <authorList>
            <person name="Liu C."/>
            <person name="Liu B."/>
            <person name="Ren Y."/>
            <person name="Zhang Y."/>
            <person name="Wang H."/>
            <person name="Li S."/>
            <person name="Jiang F."/>
            <person name="Yin L."/>
            <person name="Zhang G."/>
            <person name="Qian W."/>
            <person name="Fan W."/>
        </authorList>
    </citation>
    <scope>NUCLEOTIDE SEQUENCE [LARGE SCALE GENOMIC DNA]</scope>
    <source>
        <strain evidence="4">SZHN2017</strain>
        <tissue evidence="4">Muscle</tissue>
    </source>
</reference>
<dbReference type="SUPFAM" id="SSF57667">
    <property type="entry name" value="beta-beta-alpha zinc fingers"/>
    <property type="match status" value="1"/>
</dbReference>
<feature type="compositionally biased region" description="Basic and acidic residues" evidence="2">
    <location>
        <begin position="97"/>
        <end position="111"/>
    </location>
</feature>
<feature type="compositionally biased region" description="Basic and acidic residues" evidence="2">
    <location>
        <begin position="49"/>
        <end position="61"/>
    </location>
</feature>
<feature type="region of interest" description="Disordered" evidence="2">
    <location>
        <begin position="1"/>
        <end position="62"/>
    </location>
</feature>
<dbReference type="SMART" id="SM00355">
    <property type="entry name" value="ZnF_C2H2"/>
    <property type="match status" value="2"/>
</dbReference>
<keyword evidence="1" id="KW-0863">Zinc-finger</keyword>
<name>A0A2T7PHX0_POMCA</name>
<feature type="compositionally biased region" description="Basic and acidic residues" evidence="2">
    <location>
        <begin position="20"/>
        <end position="39"/>
    </location>
</feature>
<dbReference type="PROSITE" id="PS50157">
    <property type="entry name" value="ZINC_FINGER_C2H2_2"/>
    <property type="match status" value="1"/>
</dbReference>
<dbReference type="InterPro" id="IPR036236">
    <property type="entry name" value="Znf_C2H2_sf"/>
</dbReference>
<evidence type="ECO:0000256" key="2">
    <source>
        <dbReference type="SAM" id="MobiDB-lite"/>
    </source>
</evidence>
<protein>
    <recommendedName>
        <fullName evidence="3">C2H2-type domain-containing protein</fullName>
    </recommendedName>
</protein>
<comment type="caution">
    <text evidence="4">The sequence shown here is derived from an EMBL/GenBank/DDBJ whole genome shotgun (WGS) entry which is preliminary data.</text>
</comment>
<evidence type="ECO:0000256" key="1">
    <source>
        <dbReference type="PROSITE-ProRule" id="PRU00042"/>
    </source>
</evidence>
<organism evidence="4 5">
    <name type="scientific">Pomacea canaliculata</name>
    <name type="common">Golden apple snail</name>
    <dbReference type="NCBI Taxonomy" id="400727"/>
    <lineage>
        <taxon>Eukaryota</taxon>
        <taxon>Metazoa</taxon>
        <taxon>Spiralia</taxon>
        <taxon>Lophotrochozoa</taxon>
        <taxon>Mollusca</taxon>
        <taxon>Gastropoda</taxon>
        <taxon>Caenogastropoda</taxon>
        <taxon>Architaenioglossa</taxon>
        <taxon>Ampullarioidea</taxon>
        <taxon>Ampullariidae</taxon>
        <taxon>Pomacea</taxon>
    </lineage>
</organism>